<sequence>MRRTTMFAALVASILLAAACSGSGDGDGDTGSAGGGDDATAEPSDAAGEEPTEYPTEDLLIGFAAPNQVYSAVYVAMDQGFFADEGFDAEVVLTQSSTGAVQQAAAGSVQFAGATPDAAIFGMQQGAPVTIVSSTIKGSPLSVVGGPDVTEWEDLRGQTIGVSALKGGEIALLRQLLAEHDLQEGEDYDVIVSGATPAKAAALSEGSVAAAVLFSPTDFALEEQGFNILGSTAELEAADQMPLIVYLVNDDWVGENDRGERLGRVLVEANAWLQDPANRDEAVRIFAEAADQAPEHVAATYELWFDEFGIGTPDGLVTPEEIQTTLEMMAADGDVPEPLPDPGEFIDPSYIENAIQSGAAS</sequence>
<feature type="signal peptide" evidence="5">
    <location>
        <begin position="1"/>
        <end position="17"/>
    </location>
</feature>
<dbReference type="InterPro" id="IPR015168">
    <property type="entry name" value="SsuA/THI5"/>
</dbReference>
<comment type="similarity">
    <text evidence="2">Belongs to the bacterial solute-binding protein SsuA/TauA family.</text>
</comment>
<evidence type="ECO:0000256" key="5">
    <source>
        <dbReference type="SAM" id="SignalP"/>
    </source>
</evidence>
<reference evidence="7 8" key="1">
    <citation type="submission" date="2019-02" db="EMBL/GenBank/DDBJ databases">
        <title>Draft genome sequences of novel Actinobacteria.</title>
        <authorList>
            <person name="Sahin N."/>
            <person name="Ay H."/>
            <person name="Saygin H."/>
        </authorList>
    </citation>
    <scope>NUCLEOTIDE SEQUENCE [LARGE SCALE GENOMIC DNA]</scope>
    <source>
        <strain evidence="7 8">KC603</strain>
    </source>
</reference>
<dbReference type="PROSITE" id="PS51257">
    <property type="entry name" value="PROKAR_LIPOPROTEIN"/>
    <property type="match status" value="1"/>
</dbReference>
<feature type="compositionally biased region" description="Gly residues" evidence="4">
    <location>
        <begin position="25"/>
        <end position="37"/>
    </location>
</feature>
<dbReference type="EMBL" id="SMKL01000044">
    <property type="protein sequence ID" value="TDC49253.1"/>
    <property type="molecule type" value="Genomic_DNA"/>
</dbReference>
<evidence type="ECO:0000256" key="3">
    <source>
        <dbReference type="ARBA" id="ARBA00022729"/>
    </source>
</evidence>
<evidence type="ECO:0000259" key="6">
    <source>
        <dbReference type="Pfam" id="PF09084"/>
    </source>
</evidence>
<proteinExistence type="inferred from homology"/>
<dbReference type="AlphaFoldDB" id="A0A4R4RL68"/>
<evidence type="ECO:0000313" key="8">
    <source>
        <dbReference type="Proteomes" id="UP000295621"/>
    </source>
</evidence>
<keyword evidence="3 5" id="KW-0732">Signal</keyword>
<accession>A0A4R4RL68</accession>
<comment type="caution">
    <text evidence="7">The sequence shown here is derived from an EMBL/GenBank/DDBJ whole genome shotgun (WGS) entry which is preliminary data.</text>
</comment>
<protein>
    <submittedName>
        <fullName evidence="7">ABC transporter substrate-binding protein</fullName>
    </submittedName>
</protein>
<dbReference type="RefSeq" id="WP_131985238.1">
    <property type="nucleotide sequence ID" value="NZ_SMKL01000044.1"/>
</dbReference>
<feature type="chain" id="PRO_5038646387" evidence="5">
    <location>
        <begin position="18"/>
        <end position="361"/>
    </location>
</feature>
<name>A0A4R4RL68_9ACTN</name>
<dbReference type="Gene3D" id="3.40.190.10">
    <property type="entry name" value="Periplasmic binding protein-like II"/>
    <property type="match status" value="2"/>
</dbReference>
<keyword evidence="8" id="KW-1185">Reference proteome</keyword>
<dbReference type="PANTHER" id="PTHR30024">
    <property type="entry name" value="ALIPHATIC SULFONATES-BINDING PROTEIN-RELATED"/>
    <property type="match status" value="1"/>
</dbReference>
<feature type="domain" description="SsuA/THI5-like" evidence="6">
    <location>
        <begin position="70"/>
        <end position="256"/>
    </location>
</feature>
<dbReference type="SUPFAM" id="SSF53850">
    <property type="entry name" value="Periplasmic binding protein-like II"/>
    <property type="match status" value="1"/>
</dbReference>
<evidence type="ECO:0000313" key="7">
    <source>
        <dbReference type="EMBL" id="TDC49253.1"/>
    </source>
</evidence>
<dbReference type="PANTHER" id="PTHR30024:SF47">
    <property type="entry name" value="TAURINE-BINDING PERIPLASMIC PROTEIN"/>
    <property type="match status" value="1"/>
</dbReference>
<evidence type="ECO:0000256" key="2">
    <source>
        <dbReference type="ARBA" id="ARBA00010742"/>
    </source>
</evidence>
<comment type="subcellular location">
    <subcellularLocation>
        <location evidence="1">Periplasm</location>
    </subcellularLocation>
</comment>
<dbReference type="Proteomes" id="UP000295621">
    <property type="component" value="Unassembled WGS sequence"/>
</dbReference>
<organism evidence="7 8">
    <name type="scientific">Jiangella ureilytica</name>
    <dbReference type="NCBI Taxonomy" id="2530374"/>
    <lineage>
        <taxon>Bacteria</taxon>
        <taxon>Bacillati</taxon>
        <taxon>Actinomycetota</taxon>
        <taxon>Actinomycetes</taxon>
        <taxon>Jiangellales</taxon>
        <taxon>Jiangellaceae</taxon>
        <taxon>Jiangella</taxon>
    </lineage>
</organism>
<gene>
    <name evidence="7" type="ORF">E1212_18825</name>
</gene>
<dbReference type="GO" id="GO:0042597">
    <property type="term" value="C:periplasmic space"/>
    <property type="evidence" value="ECO:0007669"/>
    <property type="project" value="UniProtKB-SubCell"/>
</dbReference>
<feature type="region of interest" description="Disordered" evidence="4">
    <location>
        <begin position="25"/>
        <end position="54"/>
    </location>
</feature>
<evidence type="ECO:0000256" key="4">
    <source>
        <dbReference type="SAM" id="MobiDB-lite"/>
    </source>
</evidence>
<dbReference type="Pfam" id="PF09084">
    <property type="entry name" value="NMT1"/>
    <property type="match status" value="1"/>
</dbReference>
<evidence type="ECO:0000256" key="1">
    <source>
        <dbReference type="ARBA" id="ARBA00004418"/>
    </source>
</evidence>
<dbReference type="OrthoDB" id="174578at2"/>